<keyword evidence="1" id="KW-0472">Membrane</keyword>
<proteinExistence type="predicted"/>
<dbReference type="Gene3D" id="1.10.3680.10">
    <property type="entry name" value="TerB-like"/>
    <property type="match status" value="1"/>
</dbReference>
<protein>
    <submittedName>
        <fullName evidence="3">TerB family tellurite resistance protein</fullName>
    </submittedName>
</protein>
<keyword evidence="1" id="KW-1133">Transmembrane helix</keyword>
<dbReference type="InterPro" id="IPR029024">
    <property type="entry name" value="TerB-like"/>
</dbReference>
<organism evidence="3 4">
    <name type="scientific">Symplocastrum torsivum CPER-KK1</name>
    <dbReference type="NCBI Taxonomy" id="450513"/>
    <lineage>
        <taxon>Bacteria</taxon>
        <taxon>Bacillati</taxon>
        <taxon>Cyanobacteriota</taxon>
        <taxon>Cyanophyceae</taxon>
        <taxon>Oscillatoriophycideae</taxon>
        <taxon>Oscillatoriales</taxon>
        <taxon>Microcoleaceae</taxon>
        <taxon>Symplocastrum</taxon>
    </lineage>
</organism>
<reference evidence="3" key="2">
    <citation type="journal article" date="2022" name="Microbiol. Resour. Announc.">
        <title>Metagenome Sequencing to Explore Phylogenomics of Terrestrial Cyanobacteria.</title>
        <authorList>
            <person name="Ward R.D."/>
            <person name="Stajich J.E."/>
            <person name="Johansen J.R."/>
            <person name="Huntemann M."/>
            <person name="Clum A."/>
            <person name="Foster B."/>
            <person name="Foster B."/>
            <person name="Roux S."/>
            <person name="Palaniappan K."/>
            <person name="Varghese N."/>
            <person name="Mukherjee S."/>
            <person name="Reddy T.B.K."/>
            <person name="Daum C."/>
            <person name="Copeland A."/>
            <person name="Chen I.A."/>
            <person name="Ivanova N.N."/>
            <person name="Kyrpides N.C."/>
            <person name="Shapiro N."/>
            <person name="Eloe-Fadrosh E.A."/>
            <person name="Pietrasiak N."/>
        </authorList>
    </citation>
    <scope>NUCLEOTIDE SEQUENCE</scope>
    <source>
        <strain evidence="3">CPER-KK1</strain>
    </source>
</reference>
<dbReference type="InterPro" id="IPR007791">
    <property type="entry name" value="DjlA_N"/>
</dbReference>
<dbReference type="CDD" id="cd07177">
    <property type="entry name" value="terB_like"/>
    <property type="match status" value="1"/>
</dbReference>
<comment type="caution">
    <text evidence="3">The sequence shown here is derived from an EMBL/GenBank/DDBJ whole genome shotgun (WGS) entry which is preliminary data.</text>
</comment>
<reference evidence="3" key="1">
    <citation type="submission" date="2021-05" db="EMBL/GenBank/DDBJ databases">
        <authorList>
            <person name="Pietrasiak N."/>
            <person name="Ward R."/>
            <person name="Stajich J.E."/>
            <person name="Kurbessoian T."/>
        </authorList>
    </citation>
    <scope>NUCLEOTIDE SEQUENCE</scope>
    <source>
        <strain evidence="3">CPER-KK1</strain>
    </source>
</reference>
<dbReference type="EMBL" id="JAHHIF010000056">
    <property type="protein sequence ID" value="MBW4548215.1"/>
    <property type="molecule type" value="Genomic_DNA"/>
</dbReference>
<gene>
    <name evidence="3" type="ORF">KME25_27795</name>
</gene>
<keyword evidence="1" id="KW-0812">Transmembrane</keyword>
<name>A0A951PQ66_9CYAN</name>
<sequence>MDTALVGSETIDLLSRITGQKLNQQDLTPSIIFLTALVTVLLGVMYADGTVTDAEIRQLLTALNRFTSLDTDARRLAHRSIKGIRENQVYAKTDDLKMLMVPLSESERLLLLAICYEISVVDGEVNSSEKQYWQSVGNWLQIESQHLAVLEAGFSTQEIIDAQALEKVYSLLNPAQFEPLGSLFVKAANQILVNLPDRPQSDQRVESYSPELKESAKKLKELVQACLDELRQAEDVWDSKTRISEIAQEDICEQIGEISGRDFKILQLGKQCKLQAAEQIKKSWEERIERLRKKWFVDAKQQSKKGIGWNEKEGFIKDIRPQIDSQSSDLTVTVRQSLSVVYQEVADTNLELIERCLNLLDQNAKTELSYQINSILNDLKTKFCNIKEHPPSEAKVFRVAVSSPLGALVNKGWGDIYWEEIVKFKNEVSSTIDDIVTAIFDDRVKLATQALAKVISFYDDFLERQERYQQETPEQRDVEKAWIAQKRNELERMQKNIEVMLLS</sequence>
<evidence type="ECO:0000256" key="1">
    <source>
        <dbReference type="SAM" id="Phobius"/>
    </source>
</evidence>
<feature type="domain" description="Co-chaperone DjlA N-terminal" evidence="2">
    <location>
        <begin position="35"/>
        <end position="147"/>
    </location>
</feature>
<feature type="transmembrane region" description="Helical" evidence="1">
    <location>
        <begin position="27"/>
        <end position="47"/>
    </location>
</feature>
<dbReference type="SUPFAM" id="SSF158682">
    <property type="entry name" value="TerB-like"/>
    <property type="match status" value="1"/>
</dbReference>
<evidence type="ECO:0000313" key="3">
    <source>
        <dbReference type="EMBL" id="MBW4548215.1"/>
    </source>
</evidence>
<evidence type="ECO:0000313" key="4">
    <source>
        <dbReference type="Proteomes" id="UP000753908"/>
    </source>
</evidence>
<dbReference type="AlphaFoldDB" id="A0A951PQ66"/>
<dbReference type="Proteomes" id="UP000753908">
    <property type="component" value="Unassembled WGS sequence"/>
</dbReference>
<accession>A0A951PQ66</accession>
<dbReference type="Pfam" id="PF05099">
    <property type="entry name" value="TerB"/>
    <property type="match status" value="1"/>
</dbReference>
<evidence type="ECO:0000259" key="2">
    <source>
        <dbReference type="Pfam" id="PF05099"/>
    </source>
</evidence>